<comment type="caution">
    <text evidence="2">The sequence shown here is derived from an EMBL/GenBank/DDBJ whole genome shotgun (WGS) entry which is preliminary data.</text>
</comment>
<accession>A0A392RQR4</accession>
<feature type="compositionally biased region" description="Basic residues" evidence="1">
    <location>
        <begin position="59"/>
        <end position="68"/>
    </location>
</feature>
<reference evidence="2 3" key="1">
    <citation type="journal article" date="2018" name="Front. Plant Sci.">
        <title>Red Clover (Trifolium pratense) and Zigzag Clover (T. medium) - A Picture of Genomic Similarities and Differences.</title>
        <authorList>
            <person name="Dluhosova J."/>
            <person name="Istvanek J."/>
            <person name="Nedelnik J."/>
            <person name="Repkova J."/>
        </authorList>
    </citation>
    <scope>NUCLEOTIDE SEQUENCE [LARGE SCALE GENOMIC DNA]</scope>
    <source>
        <strain evidence="3">cv. 10/8</strain>
        <tissue evidence="2">Leaf</tissue>
    </source>
</reference>
<evidence type="ECO:0000313" key="3">
    <source>
        <dbReference type="Proteomes" id="UP000265520"/>
    </source>
</evidence>
<keyword evidence="3" id="KW-1185">Reference proteome</keyword>
<feature type="region of interest" description="Disordered" evidence="1">
    <location>
        <begin position="1"/>
        <end position="88"/>
    </location>
</feature>
<name>A0A392RQR4_9FABA</name>
<feature type="compositionally biased region" description="Basic and acidic residues" evidence="1">
    <location>
        <begin position="49"/>
        <end position="58"/>
    </location>
</feature>
<evidence type="ECO:0000313" key="2">
    <source>
        <dbReference type="EMBL" id="MCI38120.1"/>
    </source>
</evidence>
<organism evidence="2 3">
    <name type="scientific">Trifolium medium</name>
    <dbReference type="NCBI Taxonomy" id="97028"/>
    <lineage>
        <taxon>Eukaryota</taxon>
        <taxon>Viridiplantae</taxon>
        <taxon>Streptophyta</taxon>
        <taxon>Embryophyta</taxon>
        <taxon>Tracheophyta</taxon>
        <taxon>Spermatophyta</taxon>
        <taxon>Magnoliopsida</taxon>
        <taxon>eudicotyledons</taxon>
        <taxon>Gunneridae</taxon>
        <taxon>Pentapetalae</taxon>
        <taxon>rosids</taxon>
        <taxon>fabids</taxon>
        <taxon>Fabales</taxon>
        <taxon>Fabaceae</taxon>
        <taxon>Papilionoideae</taxon>
        <taxon>50 kb inversion clade</taxon>
        <taxon>NPAAA clade</taxon>
        <taxon>Hologalegina</taxon>
        <taxon>IRL clade</taxon>
        <taxon>Trifolieae</taxon>
        <taxon>Trifolium</taxon>
    </lineage>
</organism>
<sequence length="88" mass="9939">MGRGATKRTLGLSNNYTLHHRGDSIQTSIRNGGNHPRRDRRTISTNRVTARERDERRGPKGRIRHCRRNSNGGVSPRSHPQTKDSCPA</sequence>
<dbReference type="Proteomes" id="UP000265520">
    <property type="component" value="Unassembled WGS sequence"/>
</dbReference>
<dbReference type="AlphaFoldDB" id="A0A392RQR4"/>
<proteinExistence type="predicted"/>
<protein>
    <submittedName>
        <fullName evidence="2">Uncharacterized protein</fullName>
    </submittedName>
</protein>
<dbReference type="EMBL" id="LXQA010252222">
    <property type="protein sequence ID" value="MCI38120.1"/>
    <property type="molecule type" value="Genomic_DNA"/>
</dbReference>
<evidence type="ECO:0000256" key="1">
    <source>
        <dbReference type="SAM" id="MobiDB-lite"/>
    </source>
</evidence>